<protein>
    <recommendedName>
        <fullName evidence="1">Dermonecrotic toxin N-terminal domain-containing protein</fullName>
    </recommendedName>
</protein>
<reference evidence="2 3" key="1">
    <citation type="submission" date="2015-05" db="EMBL/GenBank/DDBJ databases">
        <title>A genomic and transcriptomic approach to investigate the blue pigment phenotype in Pseudomonas fluorescens.</title>
        <authorList>
            <person name="Andreani N.A."/>
            <person name="Cardazzo B."/>
        </authorList>
    </citation>
    <scope>NUCLEOTIDE SEQUENCE [LARGE SCALE GENOMIC DNA]</scope>
    <source>
        <strain evidence="2 3">Ps_40</strain>
    </source>
</reference>
<evidence type="ECO:0000259" key="1">
    <source>
        <dbReference type="Pfam" id="PF20178"/>
    </source>
</evidence>
<dbReference type="Pfam" id="PF20178">
    <property type="entry name" value="ToxA_N"/>
    <property type="match status" value="1"/>
</dbReference>
<dbReference type="InterPro" id="IPR046673">
    <property type="entry name" value="ToxA_N"/>
</dbReference>
<evidence type="ECO:0000313" key="3">
    <source>
        <dbReference type="Proteomes" id="UP000063434"/>
    </source>
</evidence>
<organism evidence="2 3">
    <name type="scientific">Pseudomonas fluorescens</name>
    <dbReference type="NCBI Taxonomy" id="294"/>
    <lineage>
        <taxon>Bacteria</taxon>
        <taxon>Pseudomonadati</taxon>
        <taxon>Pseudomonadota</taxon>
        <taxon>Gammaproteobacteria</taxon>
        <taxon>Pseudomonadales</taxon>
        <taxon>Pseudomonadaceae</taxon>
        <taxon>Pseudomonas</taxon>
    </lineage>
</organism>
<dbReference type="Proteomes" id="UP000063434">
    <property type="component" value="Unassembled WGS sequence"/>
</dbReference>
<dbReference type="GO" id="GO:0008237">
    <property type="term" value="F:metallopeptidase activity"/>
    <property type="evidence" value="ECO:0007669"/>
    <property type="project" value="InterPro"/>
</dbReference>
<dbReference type="InterPro" id="IPR024079">
    <property type="entry name" value="MetalloPept_cat_dom_sf"/>
</dbReference>
<dbReference type="EMBL" id="LCYC01000059">
    <property type="protein sequence ID" value="KWV71595.1"/>
    <property type="molecule type" value="Genomic_DNA"/>
</dbReference>
<dbReference type="Gene3D" id="3.40.390.10">
    <property type="entry name" value="Collagenase (Catalytic Domain)"/>
    <property type="match status" value="1"/>
</dbReference>
<dbReference type="RefSeq" id="WP_056784725.1">
    <property type="nucleotide sequence ID" value="NZ_LCYC01000059.1"/>
</dbReference>
<name>A0A109KM20_PSEFL</name>
<feature type="domain" description="Dermonecrotic toxin N-terminal" evidence="1">
    <location>
        <begin position="921"/>
        <end position="1145"/>
    </location>
</feature>
<accession>A0A109KM20</accession>
<sequence length="1713" mass="193021">MIRLTPPYFFPEFLKPQGKASPTARERTLGLTAKDREWLYNLYLATDESRQDTRRHDHPMRVEKVLINISGKPPIPLAGAFAISPTPDDAKALLYTPDNGIQVYDSHAELLSELTEQLEDPLQSAPLLNYLSTDQRNSLGADTPMVLTTQIIEGDVMPEQGRMLQACQLDNVKAMLGHLQKTPTLPDMLDTLLSIMGRQQFKHLDLRDTRVNVFTREAEQATPRWVNVLTLSEALLQFYVRHGWPKGQTREYSNPKHDTTDLTTAEREEDRQRWEALIEQSSSIFSKLLESLLQTYWNEDIDSGTSRVDFFAQVMAQKFRLDVLLKRQSDIITADESDALQALFLSDQSARSAHAENLNVEKVRLYAPHQHYVEPASTLMITEHHAYLYTQSRGLQVLENLDDLKDRLLSMLKAQGYEDEWLNALSLDERDTLLGLDPIAIAARPIPGNVFVTLVQDIVRKQTNNLNHALQIYRRSDGQVDLAALLDSALDVRALLDSQLATLETAGRWTLHPVTRGDGRPSTVKAERARLQLQSLQAVEHALALERANHPTLRSIIADTLNAELKLQQQAVKASEVYINTYATRAQEREERTPVQSLSMLEHFIERLAQEAPAVPLSSRTKFYTRGAGNVFVQLPSMTLKTFNTIIERVLLLFSKQAIRQQPHDFLVKTLAKHAHSMLVGLRSEAELRWLDKTLAPTSKAIVDTLLQPESLSRLTRHGLNGFLPDAYGLTLDLNAVDTPQPLANIFVITERGGLDPQRSGQALLWTPRLGYEVFACISDLRDEITQRLAHPLNSLSLLENLPFCLREPHQAFRQGPLQRIDQDLLNDRVNSYNDAVMAGVDHLLSMGLGARALQDRLDAVIEQPPPTNLGRAITLADAMVNQQALPVWLGMAPPQEQIHQAELLEQYCNNAGEEHDYLHDIQPIRAYALTTLTALLEARFPGKGLNPDDILIPTHAVLDVNVDNLTDFALRHWPNLTAQHIRPRSRTAKPLPKALDASAVIQMVRQLDLKSAYQQRVRSQLETKTDDARQRKRLFCRQLPWQALQCAHEHSLQERLSTQALSLVQQIFDMPDAVARASLSGATAMIRPLELIATEGASTAKVLGVYLIGPQSPGDGPWVLYAPYSEQHVFKEYTDETALLDEIQRPGVLQDWVLMHLEDPHQATYRHLLKDSRHRPSDIRLAASPVKGNVLHYLFSENTLMLLKVLGSQFEEGAKTLWDHATRLFGKEIPTAVQFMAGKLAYPLVVWRSYTLFKRSAEALQLHQWKAAFKDFVRGVAQMAALRSALDGTALAPPTEKERSLAELTDTSLPAATTLDTWHITSPSRTRLQPFEAQDVALQDLKKSTLSQVYEDRKASKYYVPLAGKVYSVKKAAKRWRLANDEQVGPYIGRDTQGIWVLELGDQEPRFGRAQSYLKTWRNEARDINIEAVGIRDIGALTYWKAQAITEALNFATYYALNCRRNVAQFATQRDPNSRVGRFLGEMFGVVTLTPHQVSKVTKIIDEILNELTDPSLTGPNSMRFVVGTSRQDPASDYAFMIPADRERKLYLLSRFFDPNLDVYQNRLLENVAFNISTHARASTLIHELTHLKLDTVDIAYLDSMRPFPDLINIQRPGAAVLKTTLEDLRSTALSTMTPATMLFKTQDSLTALWEDFQPGSAIEKKIFKATGAKTLQDARVIFMSVPDKRIDTILANADSVTYLITHLGRYLEPGA</sequence>
<proteinExistence type="predicted"/>
<dbReference type="PATRIC" id="fig|294.195.peg.5235"/>
<comment type="caution">
    <text evidence="2">The sequence shown here is derived from an EMBL/GenBank/DDBJ whole genome shotgun (WGS) entry which is preliminary data.</text>
</comment>
<evidence type="ECO:0000313" key="2">
    <source>
        <dbReference type="EMBL" id="KWV71595.1"/>
    </source>
</evidence>
<gene>
    <name evidence="2" type="ORF">PFL603g_04894</name>
</gene>